<dbReference type="PANTHER" id="PTHR33490:SF6">
    <property type="entry name" value="SLL1049 PROTEIN"/>
    <property type="match status" value="1"/>
</dbReference>
<protein>
    <submittedName>
        <fullName evidence="2">Transglutaminase family protein</fullName>
    </submittedName>
</protein>
<dbReference type="PANTHER" id="PTHR33490">
    <property type="entry name" value="BLR5614 PROTEIN-RELATED"/>
    <property type="match status" value="1"/>
</dbReference>
<accession>A0ABY4TZY2</accession>
<dbReference type="Gene3D" id="3.10.620.30">
    <property type="match status" value="1"/>
</dbReference>
<feature type="domain" description="Transglutaminase-like" evidence="1">
    <location>
        <begin position="157"/>
        <end position="220"/>
    </location>
</feature>
<gene>
    <name evidence="2" type="ORF">M9980_02395</name>
</gene>
<proteinExistence type="predicted"/>
<dbReference type="InterPro" id="IPR013589">
    <property type="entry name" value="Bac_transglu_N"/>
</dbReference>
<evidence type="ECO:0000313" key="2">
    <source>
        <dbReference type="EMBL" id="URW76101.1"/>
    </source>
</evidence>
<dbReference type="EMBL" id="CP098401">
    <property type="protein sequence ID" value="URW76101.1"/>
    <property type="molecule type" value="Genomic_DNA"/>
</dbReference>
<name>A0ABY4TZY2_9SPHN</name>
<dbReference type="Pfam" id="PF08379">
    <property type="entry name" value="Bact_transglu_N"/>
    <property type="match status" value="1"/>
</dbReference>
<keyword evidence="3" id="KW-1185">Reference proteome</keyword>
<evidence type="ECO:0000259" key="1">
    <source>
        <dbReference type="SMART" id="SM00460"/>
    </source>
</evidence>
<dbReference type="SUPFAM" id="SSF54001">
    <property type="entry name" value="Cysteine proteinases"/>
    <property type="match status" value="1"/>
</dbReference>
<evidence type="ECO:0000313" key="3">
    <source>
        <dbReference type="Proteomes" id="UP001055580"/>
    </source>
</evidence>
<dbReference type="Proteomes" id="UP001055580">
    <property type="component" value="Chromosome"/>
</dbReference>
<organism evidence="2 3">
    <name type="scientific">Sphingomonas donggukensis</name>
    <dbReference type="NCBI Taxonomy" id="2949093"/>
    <lineage>
        <taxon>Bacteria</taxon>
        <taxon>Pseudomonadati</taxon>
        <taxon>Pseudomonadota</taxon>
        <taxon>Alphaproteobacteria</taxon>
        <taxon>Sphingomonadales</taxon>
        <taxon>Sphingomonadaceae</taxon>
        <taxon>Sphingomonas</taxon>
    </lineage>
</organism>
<reference evidence="2" key="1">
    <citation type="submission" date="2022-05" db="EMBL/GenBank/DDBJ databases">
        <title>Sphingomonas sp. strain RMG20 Genome sequencing and assembly.</title>
        <authorList>
            <person name="Kim I."/>
        </authorList>
    </citation>
    <scope>NUCLEOTIDE SEQUENCE</scope>
    <source>
        <strain evidence="2">RMG20</strain>
    </source>
</reference>
<dbReference type="SMART" id="SM00460">
    <property type="entry name" value="TGc"/>
    <property type="match status" value="1"/>
</dbReference>
<dbReference type="RefSeq" id="WP_250752958.1">
    <property type="nucleotide sequence ID" value="NZ_CP098401.1"/>
</dbReference>
<dbReference type="InterPro" id="IPR038765">
    <property type="entry name" value="Papain-like_cys_pep_sf"/>
</dbReference>
<sequence length="268" mass="28893">MRISVDHHTRYRFSKPQDRLVQMLRLTPQDSVDQTVVTWHIGVDCDARLREARDGFGNRVTMLYADGPLDGIEITVQGEVLTAGDAGIVHGAVEPLPAELYLRRGGRTDPSADLLEFAGDHAGRDPLDTLHRFCRGLHERVGVIEKHHDDGLDAGQVFATTEAAPRDFAHMMIALGHAAGIPGRYVSGYLRNPDGAAHAPHAWMEAHVAGLGWVAFDAARGICADRNYVRVAVALDAAGAAPVAGLRIGSGREMLDVDVQVEDMGGDA</sequence>
<dbReference type="InterPro" id="IPR002931">
    <property type="entry name" value="Transglutaminase-like"/>
</dbReference>
<dbReference type="Pfam" id="PF01841">
    <property type="entry name" value="Transglut_core"/>
    <property type="match status" value="1"/>
</dbReference>